<evidence type="ECO:0000259" key="1">
    <source>
        <dbReference type="PROSITE" id="PS50235"/>
    </source>
</evidence>
<dbReference type="Gene3D" id="3.90.70.10">
    <property type="entry name" value="Cysteine proteinases"/>
    <property type="match status" value="1"/>
</dbReference>
<dbReference type="Proteomes" id="UP000829685">
    <property type="component" value="Unassembled WGS sequence"/>
</dbReference>
<evidence type="ECO:0000313" key="2">
    <source>
        <dbReference type="EMBL" id="KAI1866530.1"/>
    </source>
</evidence>
<dbReference type="CDD" id="cd02257">
    <property type="entry name" value="Peptidase_C19"/>
    <property type="match status" value="1"/>
</dbReference>
<dbReference type="InterPro" id="IPR028889">
    <property type="entry name" value="USP"/>
</dbReference>
<dbReference type="GO" id="GO:0004843">
    <property type="term" value="F:cysteine-type deubiquitinase activity"/>
    <property type="evidence" value="ECO:0007669"/>
    <property type="project" value="InterPro"/>
</dbReference>
<dbReference type="PROSITE" id="PS50235">
    <property type="entry name" value="USP_3"/>
    <property type="match status" value="1"/>
</dbReference>
<dbReference type="GO" id="GO:0016579">
    <property type="term" value="P:protein deubiquitination"/>
    <property type="evidence" value="ECO:0007669"/>
    <property type="project" value="InterPro"/>
</dbReference>
<protein>
    <recommendedName>
        <fullName evidence="1">USP domain-containing protein</fullName>
    </recommendedName>
</protein>
<proteinExistence type="predicted"/>
<comment type="caution">
    <text evidence="2">The sequence shown here is derived from an EMBL/GenBank/DDBJ whole genome shotgun (WGS) entry which is preliminary data.</text>
</comment>
<dbReference type="InterPro" id="IPR038765">
    <property type="entry name" value="Papain-like_cys_pep_sf"/>
</dbReference>
<evidence type="ECO:0000313" key="3">
    <source>
        <dbReference type="Proteomes" id="UP000829685"/>
    </source>
</evidence>
<dbReference type="SUPFAM" id="SSF54001">
    <property type="entry name" value="Cysteine proteinases"/>
    <property type="match status" value="1"/>
</dbReference>
<name>A0A9P9WJE1_9PEZI</name>
<gene>
    <name evidence="2" type="ORF">JX265_007831</name>
</gene>
<accession>A0A9P9WJE1</accession>
<dbReference type="AlphaFoldDB" id="A0A9P9WJE1"/>
<sequence>MVQNQGLVTTELNEHRVFKPLPSVGVNTCYRNAALAALFNLPPFVHFLRQFEAKPPEVAGPNQKFVLLNTLCSTFWSSANDEARKPAVQGLWDLLCNTDDLGDDDGLAHSICGNSPRWVHQVAGEDIIHQDPTQFVAYLLGRLCGSGFDRNQVDDQGNQMEVMFRRLFRFHLAPRRAMMCECRRKRRRMAGQESVQGFVLELHVSRAKGDPKTVPLKDAFNLRLLNGIAADDCEDCGRKSLPAPTFHKLLYLPEVLCIAPSIGRSWDAIPAMDPDPDVHFVIPQFLDLSEIRDVNPGSQPPIADLPVPPTPAPSVGNADTIYSLESILTLSSGDPDNKIAGHLVAYLRHREDQWVRLDDMMPNRIVTLSLADIEGSLSEKTRMLLYRRTRNVPANELQAARSAIWQERINGGRLDKVKIPESSPDMEPLLGLPYDGFLGGAIGAGRTFNGTITRTAFQPRVCLNRGVAHTSCRVENIHVDPIGAALEIDVSECDMRVAQDLAAVCLPLLVPRFFSPTSPGFWLCLDMMTSAPINPGGHLGGRDIVRRFQPELRRLLRRGELTTDVNHNLFTPQLRLLAFTGMHPLVMEILQRAAPGIERLDQPRQAQLIQSLYNTISMSRDLPVQPADSSNLVRWLGDAGYPPPSECIRIAFRRGEPASMMRLLITESIRRPIRLLNVDLDHLIPVPGGQFGGVDSLEIYDLLIQALFEAESIEQAAGRQAQFGRPPDAEDVGEVHRDAGSIIRYMVRYALRSNLAQVHQHLMAHHTAHITGPGHIDLLRLIIVEQLPRGVEDQIPLYRTVSEHFPLGRPVTEPNGTTWNNPLSFAASILASTTTVQESIDAARPVASLIYLDNMISPIPDPVHAALLNRLAAIDAGRNLAHQVQFHDADDGLRPMRPPQGLLRFGRNSGSSRVFDDHWLIVVLALLTRRRGLLPAYISRP</sequence>
<feature type="domain" description="USP" evidence="1">
    <location>
        <begin position="19"/>
        <end position="389"/>
    </location>
</feature>
<dbReference type="EMBL" id="JAFIMR010000020">
    <property type="protein sequence ID" value="KAI1866530.1"/>
    <property type="molecule type" value="Genomic_DNA"/>
</dbReference>
<organism evidence="2 3">
    <name type="scientific">Neoarthrinium moseri</name>
    <dbReference type="NCBI Taxonomy" id="1658444"/>
    <lineage>
        <taxon>Eukaryota</taxon>
        <taxon>Fungi</taxon>
        <taxon>Dikarya</taxon>
        <taxon>Ascomycota</taxon>
        <taxon>Pezizomycotina</taxon>
        <taxon>Sordariomycetes</taxon>
        <taxon>Xylariomycetidae</taxon>
        <taxon>Amphisphaeriales</taxon>
        <taxon>Apiosporaceae</taxon>
        <taxon>Neoarthrinium</taxon>
    </lineage>
</organism>
<reference evidence="2" key="1">
    <citation type="submission" date="2021-03" db="EMBL/GenBank/DDBJ databases">
        <title>Revisited historic fungal species revealed as producer of novel bioactive compounds through whole genome sequencing and comparative genomics.</title>
        <authorList>
            <person name="Vignolle G.A."/>
            <person name="Hochenegger N."/>
            <person name="Mach R.L."/>
            <person name="Mach-Aigner A.R."/>
            <person name="Javad Rahimi M."/>
            <person name="Salim K.A."/>
            <person name="Chan C.M."/>
            <person name="Lim L.B.L."/>
            <person name="Cai F."/>
            <person name="Druzhinina I.S."/>
            <person name="U'Ren J.M."/>
            <person name="Derntl C."/>
        </authorList>
    </citation>
    <scope>NUCLEOTIDE SEQUENCE</scope>
    <source>
        <strain evidence="2">TUCIM 5799</strain>
    </source>
</reference>
<keyword evidence="3" id="KW-1185">Reference proteome</keyword>
<dbReference type="InterPro" id="IPR001394">
    <property type="entry name" value="Peptidase_C19_UCH"/>
</dbReference>
<dbReference type="Pfam" id="PF00443">
    <property type="entry name" value="UCH"/>
    <property type="match status" value="1"/>
</dbReference>